<evidence type="ECO:0000313" key="7">
    <source>
        <dbReference type="EMBL" id="MBB4082846.1"/>
    </source>
</evidence>
<keyword evidence="1" id="KW-0808">Transferase</keyword>
<dbReference type="InterPro" id="IPR000700">
    <property type="entry name" value="PAS-assoc_C"/>
</dbReference>
<keyword evidence="8" id="KW-1185">Reference proteome</keyword>
<dbReference type="PANTHER" id="PTHR24421:SF58">
    <property type="entry name" value="SIGNAL TRANSDUCTION HISTIDINE-PROTEIN KINASE_PHOSPHATASE UHPB"/>
    <property type="match status" value="1"/>
</dbReference>
<evidence type="ECO:0000313" key="8">
    <source>
        <dbReference type="Proteomes" id="UP000529946"/>
    </source>
</evidence>
<comment type="caution">
    <text evidence="7">The sequence shown here is derived from an EMBL/GenBank/DDBJ whole genome shotgun (WGS) entry which is preliminary data.</text>
</comment>
<dbReference type="InterPro" id="IPR005467">
    <property type="entry name" value="His_kinase_dom"/>
</dbReference>
<organism evidence="7 8">
    <name type="scientific">Brevundimonas lenta</name>
    <dbReference type="NCBI Taxonomy" id="424796"/>
    <lineage>
        <taxon>Bacteria</taxon>
        <taxon>Pseudomonadati</taxon>
        <taxon>Pseudomonadota</taxon>
        <taxon>Alphaproteobacteria</taxon>
        <taxon>Caulobacterales</taxon>
        <taxon>Caulobacteraceae</taxon>
        <taxon>Brevundimonas</taxon>
    </lineage>
</organism>
<evidence type="ECO:0000259" key="6">
    <source>
        <dbReference type="PROSITE" id="PS50113"/>
    </source>
</evidence>
<dbReference type="PROSITE" id="PS50109">
    <property type="entry name" value="HIS_KIN"/>
    <property type="match status" value="1"/>
</dbReference>
<dbReference type="InterPro" id="IPR000014">
    <property type="entry name" value="PAS"/>
</dbReference>
<dbReference type="InterPro" id="IPR003594">
    <property type="entry name" value="HATPase_dom"/>
</dbReference>
<dbReference type="RefSeq" id="WP_183204001.1">
    <property type="nucleotide sequence ID" value="NZ_BAAAER010000001.1"/>
</dbReference>
<dbReference type="Pfam" id="PF02518">
    <property type="entry name" value="HATPase_c"/>
    <property type="match status" value="1"/>
</dbReference>
<evidence type="ECO:0000256" key="3">
    <source>
        <dbReference type="ARBA" id="ARBA00023012"/>
    </source>
</evidence>
<evidence type="ECO:0000256" key="1">
    <source>
        <dbReference type="ARBA" id="ARBA00022679"/>
    </source>
</evidence>
<dbReference type="Pfam" id="PF08447">
    <property type="entry name" value="PAS_3"/>
    <property type="match status" value="1"/>
</dbReference>
<dbReference type="InterPro" id="IPR001610">
    <property type="entry name" value="PAC"/>
</dbReference>
<dbReference type="GO" id="GO:0016020">
    <property type="term" value="C:membrane"/>
    <property type="evidence" value="ECO:0007669"/>
    <property type="project" value="InterPro"/>
</dbReference>
<dbReference type="EMBL" id="JACIDM010000002">
    <property type="protein sequence ID" value="MBB4082846.1"/>
    <property type="molecule type" value="Genomic_DNA"/>
</dbReference>
<dbReference type="CDD" id="cd00130">
    <property type="entry name" value="PAS"/>
    <property type="match status" value="1"/>
</dbReference>
<dbReference type="SMART" id="SM00086">
    <property type="entry name" value="PAC"/>
    <property type="match status" value="1"/>
</dbReference>
<dbReference type="CDD" id="cd16917">
    <property type="entry name" value="HATPase_UhpB-NarQ-NarX-like"/>
    <property type="match status" value="1"/>
</dbReference>
<dbReference type="SUPFAM" id="SSF55785">
    <property type="entry name" value="PYP-like sensor domain (PAS domain)"/>
    <property type="match status" value="1"/>
</dbReference>
<dbReference type="Gene3D" id="3.30.450.20">
    <property type="entry name" value="PAS domain"/>
    <property type="match status" value="1"/>
</dbReference>
<dbReference type="AlphaFoldDB" id="A0A7W6JEU2"/>
<protein>
    <submittedName>
        <fullName evidence="7">PAS domain S-box-containing protein</fullName>
    </submittedName>
</protein>
<evidence type="ECO:0000256" key="4">
    <source>
        <dbReference type="SAM" id="MobiDB-lite"/>
    </source>
</evidence>
<feature type="region of interest" description="Disordered" evidence="4">
    <location>
        <begin position="444"/>
        <end position="470"/>
    </location>
</feature>
<dbReference type="GO" id="GO:0046983">
    <property type="term" value="F:protein dimerization activity"/>
    <property type="evidence" value="ECO:0007669"/>
    <property type="project" value="InterPro"/>
</dbReference>
<feature type="domain" description="PAC" evidence="6">
    <location>
        <begin position="182"/>
        <end position="235"/>
    </location>
</feature>
<dbReference type="Gene3D" id="1.20.5.1930">
    <property type="match status" value="1"/>
</dbReference>
<evidence type="ECO:0000256" key="2">
    <source>
        <dbReference type="ARBA" id="ARBA00022777"/>
    </source>
</evidence>
<sequence>MALVADSVSGPRFAKVSDGLLHTLEWSRPEVVGRRMEDVLPLEAHLPLELAFNRIADGADVAEATATVRVARRRARRMRFRLHPTASGAVVIEVAPATDRADSTGSWRRVLFDHLNLISAGTTYIYDRSPSVGLKLSVLLGFSEEGAQTRSRPARGLVHPDDLQRFLGHRRSLASAPDGHTSTVTTRMRHSDGSWRWIEVREQILNRDSHGAVRQILGFASDVTEHHELAQATTRLAAAVMKAEIDERRRIARELHDSMAQHLVVIDLTMSRLQRESATPLPADAVEDIQVALRAAHEEVRTFSYLLHPPDLERLGLAGAIGKFATGFGARTGLDIRLTIEPMPTLAPVSELTLFRIAQEALMNVHRHARATTVDARLVRRGREIELEVIDNGVGGSADHIDKILARGATGVGIPGMKARLEQLGGELVIGALDRGFRLKATLPVSRDSPSEVPAGPGERASPGRPDTRQ</sequence>
<dbReference type="Gene3D" id="3.30.565.10">
    <property type="entry name" value="Histidine kinase-like ATPase, C-terminal domain"/>
    <property type="match status" value="1"/>
</dbReference>
<dbReference type="Pfam" id="PF07730">
    <property type="entry name" value="HisKA_3"/>
    <property type="match status" value="1"/>
</dbReference>
<feature type="domain" description="Histidine kinase" evidence="5">
    <location>
        <begin position="250"/>
        <end position="447"/>
    </location>
</feature>
<keyword evidence="2" id="KW-0418">Kinase</keyword>
<name>A0A7W6JEU2_9CAUL</name>
<dbReference type="Proteomes" id="UP000529946">
    <property type="component" value="Unassembled WGS sequence"/>
</dbReference>
<dbReference type="InterPro" id="IPR050482">
    <property type="entry name" value="Sensor_HK_TwoCompSys"/>
</dbReference>
<dbReference type="PANTHER" id="PTHR24421">
    <property type="entry name" value="NITRATE/NITRITE SENSOR PROTEIN NARX-RELATED"/>
    <property type="match status" value="1"/>
</dbReference>
<dbReference type="SUPFAM" id="SSF55874">
    <property type="entry name" value="ATPase domain of HSP90 chaperone/DNA topoisomerase II/histidine kinase"/>
    <property type="match status" value="1"/>
</dbReference>
<gene>
    <name evidence="7" type="ORF">GGR12_001712</name>
</gene>
<evidence type="ECO:0000259" key="5">
    <source>
        <dbReference type="PROSITE" id="PS50109"/>
    </source>
</evidence>
<dbReference type="PROSITE" id="PS50113">
    <property type="entry name" value="PAC"/>
    <property type="match status" value="1"/>
</dbReference>
<dbReference type="InterPro" id="IPR011712">
    <property type="entry name" value="Sig_transdc_His_kin_sub3_dim/P"/>
</dbReference>
<dbReference type="SMART" id="SM00387">
    <property type="entry name" value="HATPase_c"/>
    <property type="match status" value="1"/>
</dbReference>
<dbReference type="NCBIfam" id="TIGR00229">
    <property type="entry name" value="sensory_box"/>
    <property type="match status" value="1"/>
</dbReference>
<accession>A0A7W6JEU2</accession>
<reference evidence="7 8" key="1">
    <citation type="submission" date="2020-08" db="EMBL/GenBank/DDBJ databases">
        <title>Genomic Encyclopedia of Type Strains, Phase IV (KMG-IV): sequencing the most valuable type-strain genomes for metagenomic binning, comparative biology and taxonomic classification.</title>
        <authorList>
            <person name="Goeker M."/>
        </authorList>
    </citation>
    <scope>NUCLEOTIDE SEQUENCE [LARGE SCALE GENOMIC DNA]</scope>
    <source>
        <strain evidence="7 8">DSM 23960</strain>
    </source>
</reference>
<dbReference type="InterPro" id="IPR036890">
    <property type="entry name" value="HATPase_C_sf"/>
</dbReference>
<dbReference type="InterPro" id="IPR035965">
    <property type="entry name" value="PAS-like_dom_sf"/>
</dbReference>
<proteinExistence type="predicted"/>
<keyword evidence="3" id="KW-0902">Two-component regulatory system</keyword>
<dbReference type="GO" id="GO:0000155">
    <property type="term" value="F:phosphorelay sensor kinase activity"/>
    <property type="evidence" value="ECO:0007669"/>
    <property type="project" value="InterPro"/>
</dbReference>
<dbReference type="InterPro" id="IPR013655">
    <property type="entry name" value="PAS_fold_3"/>
</dbReference>